<dbReference type="InterPro" id="IPR023231">
    <property type="entry name" value="GSKIP_dom_sf"/>
</dbReference>
<accession>A0A1D2VHY1</accession>
<dbReference type="Gene3D" id="3.30.2280.10">
    <property type="entry name" value="Hypothetical protein (hspc210)"/>
    <property type="match status" value="1"/>
</dbReference>
<dbReference type="AlphaFoldDB" id="A0A1D2VHY1"/>
<organism evidence="2 3">
    <name type="scientific">Ascoidea rubescens DSM 1968</name>
    <dbReference type="NCBI Taxonomy" id="1344418"/>
    <lineage>
        <taxon>Eukaryota</taxon>
        <taxon>Fungi</taxon>
        <taxon>Dikarya</taxon>
        <taxon>Ascomycota</taxon>
        <taxon>Saccharomycotina</taxon>
        <taxon>Saccharomycetes</taxon>
        <taxon>Ascoideaceae</taxon>
        <taxon>Ascoidea</taxon>
    </lineage>
</organism>
<dbReference type="Pfam" id="PF05303">
    <property type="entry name" value="GSKIP_dom"/>
    <property type="match status" value="1"/>
</dbReference>
<feature type="domain" description="GSKIP" evidence="1">
    <location>
        <begin position="51"/>
        <end position="126"/>
    </location>
</feature>
<evidence type="ECO:0000313" key="2">
    <source>
        <dbReference type="EMBL" id="ODV61229.1"/>
    </source>
</evidence>
<sequence>MNELNQMIAEYENFFKEIKLRKNRKEIPMIESNIVFIDSVNSNTKNNFKNNTENKKNDAVEYLNIKTFENNEYNVFFNSSGWYAKQVSPITMYLDRKYETFEALFMNLSKKFAETWHKELSKKLLALPNF</sequence>
<dbReference type="Proteomes" id="UP000095038">
    <property type="component" value="Unassembled WGS sequence"/>
</dbReference>
<name>A0A1D2VHY1_9ASCO</name>
<dbReference type="SUPFAM" id="SSF103107">
    <property type="entry name" value="Hypothetical protein c14orf129, hspc210"/>
    <property type="match status" value="1"/>
</dbReference>
<proteinExistence type="predicted"/>
<protein>
    <recommendedName>
        <fullName evidence="1">GSKIP domain-containing protein</fullName>
    </recommendedName>
</protein>
<dbReference type="EMBL" id="KV454480">
    <property type="protein sequence ID" value="ODV61229.1"/>
    <property type="molecule type" value="Genomic_DNA"/>
</dbReference>
<dbReference type="InParanoid" id="A0A1D2VHY1"/>
<dbReference type="InterPro" id="IPR007967">
    <property type="entry name" value="GSKIP_dom"/>
</dbReference>
<keyword evidence="3" id="KW-1185">Reference proteome</keyword>
<dbReference type="RefSeq" id="XP_020047536.1">
    <property type="nucleotide sequence ID" value="XM_020194918.1"/>
</dbReference>
<reference evidence="3" key="1">
    <citation type="submission" date="2016-05" db="EMBL/GenBank/DDBJ databases">
        <title>Comparative genomics of biotechnologically important yeasts.</title>
        <authorList>
            <consortium name="DOE Joint Genome Institute"/>
            <person name="Riley R."/>
            <person name="Haridas S."/>
            <person name="Wolfe K.H."/>
            <person name="Lopes M.R."/>
            <person name="Hittinger C.T."/>
            <person name="Goker M."/>
            <person name="Salamov A."/>
            <person name="Wisecaver J."/>
            <person name="Long T.M."/>
            <person name="Aerts A.L."/>
            <person name="Barry K."/>
            <person name="Choi C."/>
            <person name="Clum A."/>
            <person name="Coughlan A.Y."/>
            <person name="Deshpande S."/>
            <person name="Douglass A.P."/>
            <person name="Hanson S.J."/>
            <person name="Klenk H.-P."/>
            <person name="Labutti K."/>
            <person name="Lapidus A."/>
            <person name="Lindquist E."/>
            <person name="Lipzen A."/>
            <person name="Meier-Kolthoff J.P."/>
            <person name="Ohm R.A."/>
            <person name="Otillar R.P."/>
            <person name="Pangilinan J."/>
            <person name="Peng Y."/>
            <person name="Rokas A."/>
            <person name="Rosa C.A."/>
            <person name="Scheuner C."/>
            <person name="Sibirny A.A."/>
            <person name="Slot J.C."/>
            <person name="Stielow J.B."/>
            <person name="Sun H."/>
            <person name="Kurtzman C.P."/>
            <person name="Blackwell M."/>
            <person name="Grigoriev I.V."/>
            <person name="Jeffries T.W."/>
        </authorList>
    </citation>
    <scope>NUCLEOTIDE SEQUENCE [LARGE SCALE GENOMIC DNA]</scope>
    <source>
        <strain evidence="3">DSM 1968</strain>
    </source>
</reference>
<gene>
    <name evidence="2" type="ORF">ASCRUDRAFT_86200</name>
</gene>
<evidence type="ECO:0000259" key="1">
    <source>
        <dbReference type="Pfam" id="PF05303"/>
    </source>
</evidence>
<evidence type="ECO:0000313" key="3">
    <source>
        <dbReference type="Proteomes" id="UP000095038"/>
    </source>
</evidence>
<dbReference type="GeneID" id="30968554"/>